<dbReference type="EMBL" id="JABMIG020000195">
    <property type="protein sequence ID" value="KAL3786391.1"/>
    <property type="molecule type" value="Genomic_DNA"/>
</dbReference>
<keyword evidence="3" id="KW-1185">Reference proteome</keyword>
<protein>
    <submittedName>
        <fullName evidence="2">Uncharacterized protein</fullName>
    </submittedName>
</protein>
<sequence length="503" mass="56667">MKSLQTVIILLSSQSWAWAPAFTLNRILKNPSINCDRHTETSSILHSAVVQDAGDVSRPLDLQIKSSEKTSPYLIHKGRATDMIKRCVSIEGLSLSKGWTPQATEAFQLAVEAVVRANPILTGKLIETKTSPWPWDRKEIYVVPNVYNPNNHSFCKVIEPPKNMMWLGEVLDEGIDLGSNGAKRLFDYVCSNFAPYMLDRPDFTFKQIENGNPLFQAKIIDFGDGHAAYSVKMSHAIGDGTTYFQLISQISSYMNGNEPPPIEWNNPIKATHEIYPEIFSERDYHRSYGLPFGWGLLKNLRGLPTRRCKYLLLSKEKIREIKNEMRGKNLTGMNDKATAIDDDTIARGRISTNDIVMSAICEMNGSSDVFAFDRSVRGIKEGVSAYDAGNFFWEIPFDKQKGTDPTEFRKILLKDSGSFYDRDEVPLLPFLNGRVGRITSLATITHQTAFPGSELLCQFPSASFISELPLDVAVIFKFNADYWGIMHNFRKTTHSPLLEKILA</sequence>
<evidence type="ECO:0000313" key="2">
    <source>
        <dbReference type="EMBL" id="KAL3786391.1"/>
    </source>
</evidence>
<organism evidence="2 3">
    <name type="scientific">Cyclotella cryptica</name>
    <dbReference type="NCBI Taxonomy" id="29204"/>
    <lineage>
        <taxon>Eukaryota</taxon>
        <taxon>Sar</taxon>
        <taxon>Stramenopiles</taxon>
        <taxon>Ochrophyta</taxon>
        <taxon>Bacillariophyta</taxon>
        <taxon>Coscinodiscophyceae</taxon>
        <taxon>Thalassiosirophycidae</taxon>
        <taxon>Stephanodiscales</taxon>
        <taxon>Stephanodiscaceae</taxon>
        <taxon>Cyclotella</taxon>
    </lineage>
</organism>
<dbReference type="Proteomes" id="UP001516023">
    <property type="component" value="Unassembled WGS sequence"/>
</dbReference>
<dbReference type="InterPro" id="IPR023213">
    <property type="entry name" value="CAT-like_dom_sf"/>
</dbReference>
<gene>
    <name evidence="2" type="ORF">HJC23_002948</name>
</gene>
<evidence type="ECO:0000256" key="1">
    <source>
        <dbReference type="SAM" id="SignalP"/>
    </source>
</evidence>
<dbReference type="Gene3D" id="3.30.559.10">
    <property type="entry name" value="Chloramphenicol acetyltransferase-like domain"/>
    <property type="match status" value="1"/>
</dbReference>
<dbReference type="AlphaFoldDB" id="A0ABD3PGK0"/>
<accession>A0ABD3PGK0</accession>
<comment type="caution">
    <text evidence="2">The sequence shown here is derived from an EMBL/GenBank/DDBJ whole genome shotgun (WGS) entry which is preliminary data.</text>
</comment>
<feature type="signal peptide" evidence="1">
    <location>
        <begin position="1"/>
        <end position="19"/>
    </location>
</feature>
<name>A0ABD3PGK0_9STRA</name>
<keyword evidence="1" id="KW-0732">Signal</keyword>
<evidence type="ECO:0000313" key="3">
    <source>
        <dbReference type="Proteomes" id="UP001516023"/>
    </source>
</evidence>
<proteinExistence type="predicted"/>
<reference evidence="2 3" key="1">
    <citation type="journal article" date="2020" name="G3 (Bethesda)">
        <title>Improved Reference Genome for Cyclotella cryptica CCMP332, a Model for Cell Wall Morphogenesis, Salinity Adaptation, and Lipid Production in Diatoms (Bacillariophyta).</title>
        <authorList>
            <person name="Roberts W.R."/>
            <person name="Downey K.M."/>
            <person name="Ruck E.C."/>
            <person name="Traller J.C."/>
            <person name="Alverson A.J."/>
        </authorList>
    </citation>
    <scope>NUCLEOTIDE SEQUENCE [LARGE SCALE GENOMIC DNA]</scope>
    <source>
        <strain evidence="2 3">CCMP332</strain>
    </source>
</reference>
<feature type="chain" id="PRO_5044781243" evidence="1">
    <location>
        <begin position="20"/>
        <end position="503"/>
    </location>
</feature>